<name>A0A914WCD7_9BILA</name>
<dbReference type="PANTHER" id="PTHR31784">
    <property type="entry name" value="BIOGENESIS OF LYSOSOME-RELATED ORGANELLES COMPLEX 1 SUBUNIT 5"/>
    <property type="match status" value="1"/>
</dbReference>
<evidence type="ECO:0000256" key="2">
    <source>
        <dbReference type="ARBA" id="ARBA00019580"/>
    </source>
</evidence>
<dbReference type="Pfam" id="PF14942">
    <property type="entry name" value="Muted"/>
    <property type="match status" value="1"/>
</dbReference>
<dbReference type="AlphaFoldDB" id="A0A914WCD7"/>
<protein>
    <recommendedName>
        <fullName evidence="2">Biogenesis of lysosome-related organelles complex 1 subunit 5</fullName>
    </recommendedName>
</protein>
<dbReference type="PANTHER" id="PTHR31784:SF2">
    <property type="entry name" value="BIOGENESIS OF LYSOSOME-RELATED ORGANELLES COMPLEX 1 SUBUNIT 5"/>
    <property type="match status" value="1"/>
</dbReference>
<dbReference type="GO" id="GO:0030133">
    <property type="term" value="C:transport vesicle"/>
    <property type="evidence" value="ECO:0007669"/>
    <property type="project" value="InterPro"/>
</dbReference>
<reference evidence="4" key="1">
    <citation type="submission" date="2022-11" db="UniProtKB">
        <authorList>
            <consortium name="WormBaseParasite"/>
        </authorList>
    </citation>
    <scope>IDENTIFICATION</scope>
</reference>
<proteinExistence type="inferred from homology"/>
<evidence type="ECO:0000256" key="1">
    <source>
        <dbReference type="ARBA" id="ARBA00010754"/>
    </source>
</evidence>
<comment type="similarity">
    <text evidence="1">Belongs to the BLOC1S5 family.</text>
</comment>
<dbReference type="InterPro" id="IPR017243">
    <property type="entry name" value="Bloc1s5"/>
</dbReference>
<accession>A0A914WCD7</accession>
<evidence type="ECO:0000313" key="4">
    <source>
        <dbReference type="WBParaSite" id="PSAMB.scaffold3846size16646.g22697.t1"/>
    </source>
</evidence>
<dbReference type="GO" id="GO:0031083">
    <property type="term" value="C:BLOC-1 complex"/>
    <property type="evidence" value="ECO:0007669"/>
    <property type="project" value="InterPro"/>
</dbReference>
<sequence>MSFANIIKDIGTIYQRLFDHQPVLQGECAYFYHQFEGNGRSAEFDSLLQSSHLLNEAVDTELEERMKNVPFEKINAKLEGVSAMIGRIVAKGQSTHEEYIKSMQEVREKEWTEFEAELARKRQEMEDQTEAHLIDFKGQHEKVEKAAVRL</sequence>
<dbReference type="Proteomes" id="UP000887566">
    <property type="component" value="Unplaced"/>
</dbReference>
<dbReference type="WBParaSite" id="PSAMB.scaffold3846size16646.g22697.t1">
    <property type="protein sequence ID" value="PSAMB.scaffold3846size16646.g22697.t1"/>
    <property type="gene ID" value="PSAMB.scaffold3846size16646.g22697"/>
</dbReference>
<evidence type="ECO:0000313" key="3">
    <source>
        <dbReference type="Proteomes" id="UP000887566"/>
    </source>
</evidence>
<keyword evidence="3" id="KW-1185">Reference proteome</keyword>
<organism evidence="3 4">
    <name type="scientific">Plectus sambesii</name>
    <dbReference type="NCBI Taxonomy" id="2011161"/>
    <lineage>
        <taxon>Eukaryota</taxon>
        <taxon>Metazoa</taxon>
        <taxon>Ecdysozoa</taxon>
        <taxon>Nematoda</taxon>
        <taxon>Chromadorea</taxon>
        <taxon>Plectida</taxon>
        <taxon>Plectina</taxon>
        <taxon>Plectoidea</taxon>
        <taxon>Plectidae</taxon>
        <taxon>Plectus</taxon>
    </lineage>
</organism>